<feature type="transmembrane region" description="Helical" evidence="1">
    <location>
        <begin position="102"/>
        <end position="122"/>
    </location>
</feature>
<gene>
    <name evidence="2" type="ORF">GTW51_22385</name>
</gene>
<evidence type="ECO:0000256" key="1">
    <source>
        <dbReference type="SAM" id="Phobius"/>
    </source>
</evidence>
<name>A0A6L9MNU6_9HYPH</name>
<keyword evidence="1" id="KW-1133">Transmembrane helix</keyword>
<feature type="transmembrane region" description="Helical" evidence="1">
    <location>
        <begin position="47"/>
        <end position="70"/>
    </location>
</feature>
<dbReference type="AlphaFoldDB" id="A0A6L9MNU6"/>
<keyword evidence="1" id="KW-0472">Membrane</keyword>
<feature type="transmembrane region" description="Helical" evidence="1">
    <location>
        <begin position="17"/>
        <end position="41"/>
    </location>
</feature>
<comment type="caution">
    <text evidence="2">The sequence shown here is derived from an EMBL/GenBank/DDBJ whole genome shotgun (WGS) entry which is preliminary data.</text>
</comment>
<sequence>MEEVHDTLRDVDRGTPFWFTASGWLVPAGVLAQFLLAGQALYGGSEFGVHAMLGSLLALPVLALLLGPLFVWRLRGLGWWAGILAVLMLVQFVLAADNAGPFLAYHPVNGALVLTTSLILLVKIERRRAHVKT</sequence>
<dbReference type="Proteomes" id="UP000476332">
    <property type="component" value="Unassembled WGS sequence"/>
</dbReference>
<dbReference type="Pfam" id="PF19728">
    <property type="entry name" value="DUF6220"/>
    <property type="match status" value="1"/>
</dbReference>
<evidence type="ECO:0000313" key="2">
    <source>
        <dbReference type="EMBL" id="NDV89402.1"/>
    </source>
</evidence>
<protein>
    <submittedName>
        <fullName evidence="2">Uncharacterized protein</fullName>
    </submittedName>
</protein>
<reference evidence="2 3" key="1">
    <citation type="submission" date="2020-01" db="EMBL/GenBank/DDBJ databases">
        <title>Genomes of bacteria type strains.</title>
        <authorList>
            <person name="Chen J."/>
            <person name="Zhu S."/>
            <person name="Chen J."/>
        </authorList>
    </citation>
    <scope>NUCLEOTIDE SEQUENCE [LARGE SCALE GENOMIC DNA]</scope>
    <source>
        <strain evidence="2 3">KCTC 52919</strain>
    </source>
</reference>
<feature type="transmembrane region" description="Helical" evidence="1">
    <location>
        <begin position="77"/>
        <end position="96"/>
    </location>
</feature>
<organism evidence="2 3">
    <name type="scientific">Aurantimonas aggregata</name>
    <dbReference type="NCBI Taxonomy" id="2047720"/>
    <lineage>
        <taxon>Bacteria</taxon>
        <taxon>Pseudomonadati</taxon>
        <taxon>Pseudomonadota</taxon>
        <taxon>Alphaproteobacteria</taxon>
        <taxon>Hyphomicrobiales</taxon>
        <taxon>Aurantimonadaceae</taxon>
        <taxon>Aurantimonas</taxon>
    </lineage>
</organism>
<keyword evidence="3" id="KW-1185">Reference proteome</keyword>
<evidence type="ECO:0000313" key="3">
    <source>
        <dbReference type="Proteomes" id="UP000476332"/>
    </source>
</evidence>
<dbReference type="InterPro" id="IPR046192">
    <property type="entry name" value="DUF6220"/>
</dbReference>
<keyword evidence="1" id="KW-0812">Transmembrane</keyword>
<proteinExistence type="predicted"/>
<dbReference type="EMBL" id="JAAAMJ010000042">
    <property type="protein sequence ID" value="NDV89402.1"/>
    <property type="molecule type" value="Genomic_DNA"/>
</dbReference>
<accession>A0A6L9MNU6</accession>